<reference evidence="2 3" key="1">
    <citation type="submission" date="2016-10" db="EMBL/GenBank/DDBJ databases">
        <authorList>
            <person name="de Groot N.N."/>
        </authorList>
    </citation>
    <scope>NUCLEOTIDE SEQUENCE [LARGE SCALE GENOMIC DNA]</scope>
    <source>
        <strain evidence="2 3">DSM 19886</strain>
    </source>
</reference>
<keyword evidence="3" id="KW-1185">Reference proteome</keyword>
<organism evidence="2 3">
    <name type="scientific">Kriegella aquimaris</name>
    <dbReference type="NCBI Taxonomy" id="192904"/>
    <lineage>
        <taxon>Bacteria</taxon>
        <taxon>Pseudomonadati</taxon>
        <taxon>Bacteroidota</taxon>
        <taxon>Flavobacteriia</taxon>
        <taxon>Flavobacteriales</taxon>
        <taxon>Flavobacteriaceae</taxon>
        <taxon>Kriegella</taxon>
    </lineage>
</organism>
<protein>
    <recommendedName>
        <fullName evidence="4">NnrS protein</fullName>
    </recommendedName>
</protein>
<keyword evidence="1" id="KW-0472">Membrane</keyword>
<dbReference type="RefSeq" id="WP_089885911.1">
    <property type="nucleotide sequence ID" value="NZ_FNGV01000001.1"/>
</dbReference>
<feature type="transmembrane region" description="Helical" evidence="1">
    <location>
        <begin position="141"/>
        <end position="161"/>
    </location>
</feature>
<feature type="transmembrane region" description="Helical" evidence="1">
    <location>
        <begin position="12"/>
        <end position="35"/>
    </location>
</feature>
<dbReference type="STRING" id="192904.SAMN04488514_101984"/>
<dbReference type="AlphaFoldDB" id="A0A1G9KGC0"/>
<feature type="transmembrane region" description="Helical" evidence="1">
    <location>
        <begin position="343"/>
        <end position="362"/>
    </location>
</feature>
<evidence type="ECO:0000256" key="1">
    <source>
        <dbReference type="SAM" id="Phobius"/>
    </source>
</evidence>
<dbReference type="Proteomes" id="UP000199440">
    <property type="component" value="Unassembled WGS sequence"/>
</dbReference>
<gene>
    <name evidence="2" type="ORF">SAMN04488514_101984</name>
</gene>
<dbReference type="OrthoDB" id="2827525at2"/>
<keyword evidence="1" id="KW-1133">Transmembrane helix</keyword>
<feature type="transmembrane region" description="Helical" evidence="1">
    <location>
        <begin position="374"/>
        <end position="394"/>
    </location>
</feature>
<feature type="transmembrane region" description="Helical" evidence="1">
    <location>
        <begin position="47"/>
        <end position="66"/>
    </location>
</feature>
<keyword evidence="1" id="KW-0812">Transmembrane</keyword>
<name>A0A1G9KGC0_9FLAO</name>
<evidence type="ECO:0008006" key="4">
    <source>
        <dbReference type="Google" id="ProtNLM"/>
    </source>
</evidence>
<feature type="transmembrane region" description="Helical" evidence="1">
    <location>
        <begin position="173"/>
        <end position="196"/>
    </location>
</feature>
<feature type="transmembrane region" description="Helical" evidence="1">
    <location>
        <begin position="280"/>
        <end position="307"/>
    </location>
</feature>
<feature type="transmembrane region" description="Helical" evidence="1">
    <location>
        <begin position="78"/>
        <end position="95"/>
    </location>
</feature>
<proteinExistence type="predicted"/>
<feature type="transmembrane region" description="Helical" evidence="1">
    <location>
        <begin position="208"/>
        <end position="229"/>
    </location>
</feature>
<sequence>MINLQSHTKVAFAYFILAAVLGVLLRAFHSLAIPINYKFFVHTHSHIALLGWAYLALTTLLYKIFVQDAIVDKKYRHIFWFTQVTLLGMLLTFPFQGYALFSIMFSTLFLLASYWFFWFFRKHVKIEFRKSNAYSCVKVALWYLVISSLGPWALGAVMNIWGPESVWYRLAIYFYLHFLYNGWMLMAIYGLFFHLLEQLGIQLPQKTFKKFFISINLGILLTFFLSTLFAAPPGILYVLGGVGALFQLLALAVLFLFLIRNKGEWLSVLSKFQRDLLKTVGFLLVVKMVLQLLTAFPYFANLAVIYLDFTIGYLHGTFLGVVSISLFLFFDFFGLMRISKSGYWLYLTGFVITEALIFFRGIASWLRLSLFDGYYEALAVASLLIPLSFLFIVFGKQNLSTT</sequence>
<evidence type="ECO:0000313" key="2">
    <source>
        <dbReference type="EMBL" id="SDL48858.1"/>
    </source>
</evidence>
<feature type="transmembrane region" description="Helical" evidence="1">
    <location>
        <begin position="235"/>
        <end position="259"/>
    </location>
</feature>
<accession>A0A1G9KGC0</accession>
<feature type="transmembrane region" description="Helical" evidence="1">
    <location>
        <begin position="101"/>
        <end position="120"/>
    </location>
</feature>
<feature type="transmembrane region" description="Helical" evidence="1">
    <location>
        <begin position="313"/>
        <end position="336"/>
    </location>
</feature>
<evidence type="ECO:0000313" key="3">
    <source>
        <dbReference type="Proteomes" id="UP000199440"/>
    </source>
</evidence>
<dbReference type="EMBL" id="FNGV01000001">
    <property type="protein sequence ID" value="SDL48858.1"/>
    <property type="molecule type" value="Genomic_DNA"/>
</dbReference>